<gene>
    <name evidence="2" type="ORF">PENTCL1PPCAC_7724</name>
</gene>
<feature type="non-terminal residue" evidence="2">
    <location>
        <position position="72"/>
    </location>
</feature>
<protein>
    <submittedName>
        <fullName evidence="2">Uncharacterized protein</fullName>
    </submittedName>
</protein>
<keyword evidence="3" id="KW-1185">Reference proteome</keyword>
<sequence length="72" mass="8000">PTRSIHSSFFTRMWGISPSGPVNRQVPSPEQVNDENPSKWTSFDATAPFLAQTAETASVLDGVVHLRFLQRT</sequence>
<accession>A0AAV5SRR6</accession>
<feature type="compositionally biased region" description="Polar residues" evidence="1">
    <location>
        <begin position="20"/>
        <end position="37"/>
    </location>
</feature>
<dbReference type="Proteomes" id="UP001432027">
    <property type="component" value="Unassembled WGS sequence"/>
</dbReference>
<feature type="region of interest" description="Disordered" evidence="1">
    <location>
        <begin position="18"/>
        <end position="37"/>
    </location>
</feature>
<organism evidence="2 3">
    <name type="scientific">Pristionchus entomophagus</name>
    <dbReference type="NCBI Taxonomy" id="358040"/>
    <lineage>
        <taxon>Eukaryota</taxon>
        <taxon>Metazoa</taxon>
        <taxon>Ecdysozoa</taxon>
        <taxon>Nematoda</taxon>
        <taxon>Chromadorea</taxon>
        <taxon>Rhabditida</taxon>
        <taxon>Rhabditina</taxon>
        <taxon>Diplogasteromorpha</taxon>
        <taxon>Diplogasteroidea</taxon>
        <taxon>Neodiplogasteridae</taxon>
        <taxon>Pristionchus</taxon>
    </lineage>
</organism>
<dbReference type="AlphaFoldDB" id="A0AAV5SRR6"/>
<evidence type="ECO:0000313" key="3">
    <source>
        <dbReference type="Proteomes" id="UP001432027"/>
    </source>
</evidence>
<evidence type="ECO:0000313" key="2">
    <source>
        <dbReference type="EMBL" id="GMS85549.1"/>
    </source>
</evidence>
<name>A0AAV5SRR6_9BILA</name>
<comment type="caution">
    <text evidence="2">The sequence shown here is derived from an EMBL/GenBank/DDBJ whole genome shotgun (WGS) entry which is preliminary data.</text>
</comment>
<feature type="non-terminal residue" evidence="2">
    <location>
        <position position="1"/>
    </location>
</feature>
<proteinExistence type="predicted"/>
<dbReference type="EMBL" id="BTSX01000002">
    <property type="protein sequence ID" value="GMS85549.1"/>
    <property type="molecule type" value="Genomic_DNA"/>
</dbReference>
<evidence type="ECO:0000256" key="1">
    <source>
        <dbReference type="SAM" id="MobiDB-lite"/>
    </source>
</evidence>
<reference evidence="2" key="1">
    <citation type="submission" date="2023-10" db="EMBL/GenBank/DDBJ databases">
        <title>Genome assembly of Pristionchus species.</title>
        <authorList>
            <person name="Yoshida K."/>
            <person name="Sommer R.J."/>
        </authorList>
    </citation>
    <scope>NUCLEOTIDE SEQUENCE</scope>
    <source>
        <strain evidence="2">RS0144</strain>
    </source>
</reference>